<dbReference type="InterPro" id="IPR017896">
    <property type="entry name" value="4Fe4S_Fe-S-bd"/>
</dbReference>
<gene>
    <name evidence="9" type="ORF">SAMN04489760_10443</name>
</gene>
<feature type="domain" description="4Fe-4S ferredoxin-type" evidence="8">
    <location>
        <begin position="379"/>
        <end position="412"/>
    </location>
</feature>
<keyword evidence="2" id="KW-0004">4Fe-4S</keyword>
<dbReference type="PANTHER" id="PTHR30176">
    <property type="entry name" value="FERREDOXIN-TYPE PROTEIN NAPH"/>
    <property type="match status" value="1"/>
</dbReference>
<evidence type="ECO:0000313" key="10">
    <source>
        <dbReference type="Proteomes" id="UP000198744"/>
    </source>
</evidence>
<accession>A0A1H7VKR0</accession>
<dbReference type="Proteomes" id="UP000198744">
    <property type="component" value="Unassembled WGS sequence"/>
</dbReference>
<dbReference type="STRING" id="43775.SAMN04489760_10443"/>
<evidence type="ECO:0000259" key="8">
    <source>
        <dbReference type="PROSITE" id="PS51379"/>
    </source>
</evidence>
<keyword evidence="4" id="KW-0249">Electron transport</keyword>
<dbReference type="InterPro" id="IPR051684">
    <property type="entry name" value="Electron_Trans/Redox"/>
</dbReference>
<evidence type="ECO:0000256" key="5">
    <source>
        <dbReference type="ARBA" id="ARBA00023004"/>
    </source>
</evidence>
<feature type="domain" description="4Fe-4S ferredoxin-type" evidence="8">
    <location>
        <begin position="470"/>
        <end position="500"/>
    </location>
</feature>
<proteinExistence type="predicted"/>
<dbReference type="PANTHER" id="PTHR30176:SF3">
    <property type="entry name" value="FERREDOXIN-TYPE PROTEIN NAPH"/>
    <property type="match status" value="1"/>
</dbReference>
<feature type="transmembrane region" description="Helical" evidence="7">
    <location>
        <begin position="112"/>
        <end position="132"/>
    </location>
</feature>
<dbReference type="PROSITE" id="PS00198">
    <property type="entry name" value="4FE4S_FER_1"/>
    <property type="match status" value="2"/>
</dbReference>
<feature type="domain" description="4Fe-4S ferredoxin-type" evidence="8">
    <location>
        <begin position="232"/>
        <end position="265"/>
    </location>
</feature>
<keyword evidence="7" id="KW-1133">Transmembrane helix</keyword>
<dbReference type="Gene3D" id="3.30.70.20">
    <property type="match status" value="2"/>
</dbReference>
<evidence type="ECO:0000256" key="7">
    <source>
        <dbReference type="SAM" id="Phobius"/>
    </source>
</evidence>
<dbReference type="GO" id="GO:0005886">
    <property type="term" value="C:plasma membrane"/>
    <property type="evidence" value="ECO:0007669"/>
    <property type="project" value="TreeGrafter"/>
</dbReference>
<feature type="domain" description="4Fe-4S ferredoxin-type" evidence="8">
    <location>
        <begin position="338"/>
        <end position="371"/>
    </location>
</feature>
<evidence type="ECO:0000256" key="2">
    <source>
        <dbReference type="ARBA" id="ARBA00022485"/>
    </source>
</evidence>
<dbReference type="GO" id="GO:0051539">
    <property type="term" value="F:4 iron, 4 sulfur cluster binding"/>
    <property type="evidence" value="ECO:0007669"/>
    <property type="project" value="UniProtKB-KW"/>
</dbReference>
<dbReference type="AlphaFoldDB" id="A0A1H7VKR0"/>
<protein>
    <submittedName>
        <fullName evidence="9">4Fe-4S binding domain-containing protein</fullName>
    </submittedName>
</protein>
<keyword evidence="3" id="KW-0479">Metal-binding</keyword>
<dbReference type="CDD" id="cd16373">
    <property type="entry name" value="DMSOR_beta_like"/>
    <property type="match status" value="1"/>
</dbReference>
<keyword evidence="7" id="KW-0812">Transmembrane</keyword>
<reference evidence="9 10" key="1">
    <citation type="submission" date="2016-10" db="EMBL/GenBank/DDBJ databases">
        <authorList>
            <person name="de Groot N.N."/>
        </authorList>
    </citation>
    <scope>NUCLEOTIDE SEQUENCE [LARGE SCALE GENOMIC DNA]</scope>
    <source>
        <strain evidence="9 10">DSM 8423</strain>
    </source>
</reference>
<feature type="transmembrane region" description="Helical" evidence="7">
    <location>
        <begin position="191"/>
        <end position="208"/>
    </location>
</feature>
<keyword evidence="5" id="KW-0408">Iron</keyword>
<organism evidence="9 10">
    <name type="scientific">Syntrophus gentianae</name>
    <dbReference type="NCBI Taxonomy" id="43775"/>
    <lineage>
        <taxon>Bacteria</taxon>
        <taxon>Pseudomonadati</taxon>
        <taxon>Thermodesulfobacteriota</taxon>
        <taxon>Syntrophia</taxon>
        <taxon>Syntrophales</taxon>
        <taxon>Syntrophaceae</taxon>
        <taxon>Syntrophus</taxon>
    </lineage>
</organism>
<dbReference type="EMBL" id="FOBS01000004">
    <property type="protein sequence ID" value="SEM09826.1"/>
    <property type="molecule type" value="Genomic_DNA"/>
</dbReference>
<keyword evidence="10" id="KW-1185">Reference proteome</keyword>
<evidence type="ECO:0000256" key="1">
    <source>
        <dbReference type="ARBA" id="ARBA00022448"/>
    </source>
</evidence>
<keyword evidence="6" id="KW-0411">Iron-sulfur</keyword>
<dbReference type="InterPro" id="IPR017900">
    <property type="entry name" value="4Fe4S_Fe_S_CS"/>
</dbReference>
<feature type="transmembrane region" description="Helical" evidence="7">
    <location>
        <begin position="61"/>
        <end position="91"/>
    </location>
</feature>
<evidence type="ECO:0000256" key="3">
    <source>
        <dbReference type="ARBA" id="ARBA00022723"/>
    </source>
</evidence>
<dbReference type="Pfam" id="PF12801">
    <property type="entry name" value="Fer4_5"/>
    <property type="match status" value="2"/>
</dbReference>
<sequence>MLKNIRRLTQALFLLLFLWLFLSTESRGANELGYPVKVFLEADPLLYLTTVLSTRQFYTPFLLALLVLLATVLLGRVFCGWICPLGTLHNLAGCLKKEKAPEKPGHLYFGKYLLLIFLLVSSAFALQLAGLADPLSLLIRSLSLAVYPLIHHAVVTVFDTVYTWDLPVLTRFSEFLYSLLKKGFLSFQQPSFQQAVLIGLLFFGILALNLREKRFWCRYICPLGALLGLCSRYALLNRSVSEVCNGCGGCARVCPGGAAPDLKEKWRKSECLLCMNCDDLCPRNAVSFGFTRKGSGAALDLGKRRVIGAVAAGMVAVPLLRTSPLKKAGAADPRLIRPPGSLDEAEFLKKCIKCGQCMKVCTTNGLQPTLLEAGLDGIWSPMLVPRIGYCEYRCTLCGQVCPTGAIRNLSLEEKATVRIGTAMIDKGRCLPFAHATPCIVCQEVCPTPEKAIWLEAVPVKNRAGQLLTLRQPHVDLELCVGCGICEAKCPILGRPAITVTSIGESRSRDNQLLLS</sequence>
<dbReference type="Pfam" id="PF00037">
    <property type="entry name" value="Fer4"/>
    <property type="match status" value="1"/>
</dbReference>
<keyword evidence="7" id="KW-0472">Membrane</keyword>
<name>A0A1H7VKR0_9BACT</name>
<dbReference type="Gene3D" id="3.30.70.3270">
    <property type="match status" value="1"/>
</dbReference>
<evidence type="ECO:0000313" key="9">
    <source>
        <dbReference type="EMBL" id="SEM09826.1"/>
    </source>
</evidence>
<dbReference type="PROSITE" id="PS51379">
    <property type="entry name" value="4FE4S_FER_2"/>
    <property type="match status" value="4"/>
</dbReference>
<evidence type="ECO:0000256" key="6">
    <source>
        <dbReference type="ARBA" id="ARBA00023014"/>
    </source>
</evidence>
<dbReference type="RefSeq" id="WP_093882401.1">
    <property type="nucleotide sequence ID" value="NZ_FOBS01000004.1"/>
</dbReference>
<keyword evidence="1" id="KW-0813">Transport</keyword>
<evidence type="ECO:0000256" key="4">
    <source>
        <dbReference type="ARBA" id="ARBA00022982"/>
    </source>
</evidence>
<dbReference type="OrthoDB" id="9808559at2"/>
<dbReference type="SUPFAM" id="SSF54862">
    <property type="entry name" value="4Fe-4S ferredoxins"/>
    <property type="match status" value="2"/>
</dbReference>
<dbReference type="GO" id="GO:0046872">
    <property type="term" value="F:metal ion binding"/>
    <property type="evidence" value="ECO:0007669"/>
    <property type="project" value="UniProtKB-KW"/>
</dbReference>